<reference evidence="3 4" key="1">
    <citation type="journal article" date="2022" name="Nat. Plants">
        <title>Genomes of leafy and leafless Platanthera orchids illuminate the evolution of mycoheterotrophy.</title>
        <authorList>
            <person name="Li M.H."/>
            <person name="Liu K.W."/>
            <person name="Li Z."/>
            <person name="Lu H.C."/>
            <person name="Ye Q.L."/>
            <person name="Zhang D."/>
            <person name="Wang J.Y."/>
            <person name="Li Y.F."/>
            <person name="Zhong Z.M."/>
            <person name="Liu X."/>
            <person name="Yu X."/>
            <person name="Liu D.K."/>
            <person name="Tu X.D."/>
            <person name="Liu B."/>
            <person name="Hao Y."/>
            <person name="Liao X.Y."/>
            <person name="Jiang Y.T."/>
            <person name="Sun W.H."/>
            <person name="Chen J."/>
            <person name="Chen Y.Q."/>
            <person name="Ai Y."/>
            <person name="Zhai J.W."/>
            <person name="Wu S.S."/>
            <person name="Zhou Z."/>
            <person name="Hsiao Y.Y."/>
            <person name="Wu W.L."/>
            <person name="Chen Y.Y."/>
            <person name="Lin Y.F."/>
            <person name="Hsu J.L."/>
            <person name="Li C.Y."/>
            <person name="Wang Z.W."/>
            <person name="Zhao X."/>
            <person name="Zhong W.Y."/>
            <person name="Ma X.K."/>
            <person name="Ma L."/>
            <person name="Huang J."/>
            <person name="Chen G.Z."/>
            <person name="Huang M.Z."/>
            <person name="Huang L."/>
            <person name="Peng D.H."/>
            <person name="Luo Y.B."/>
            <person name="Zou S.Q."/>
            <person name="Chen S.P."/>
            <person name="Lan S."/>
            <person name="Tsai W.C."/>
            <person name="Van de Peer Y."/>
            <person name="Liu Z.J."/>
        </authorList>
    </citation>
    <scope>NUCLEOTIDE SEQUENCE [LARGE SCALE GENOMIC DNA]</scope>
    <source>
        <strain evidence="3">Lor287</strain>
    </source>
</reference>
<dbReference type="GO" id="GO:0003700">
    <property type="term" value="F:DNA-binding transcription factor activity"/>
    <property type="evidence" value="ECO:0007669"/>
    <property type="project" value="TreeGrafter"/>
</dbReference>
<dbReference type="GO" id="GO:0005634">
    <property type="term" value="C:nucleus"/>
    <property type="evidence" value="ECO:0007669"/>
    <property type="project" value="UniProtKB-SubCell"/>
</dbReference>
<protein>
    <submittedName>
        <fullName evidence="3">Transcription factor bHLH74</fullName>
    </submittedName>
</protein>
<evidence type="ECO:0000313" key="3">
    <source>
        <dbReference type="EMBL" id="KAK8951531.1"/>
    </source>
</evidence>
<dbReference type="Proteomes" id="UP001418222">
    <property type="component" value="Unassembled WGS sequence"/>
</dbReference>
<dbReference type="PANTHER" id="PTHR12565:SF184">
    <property type="entry name" value="BHLH TRANSCRIPTION FACTOR"/>
    <property type="match status" value="1"/>
</dbReference>
<keyword evidence="2" id="KW-0539">Nucleus</keyword>
<name>A0AAP0BWI1_9ASPA</name>
<dbReference type="InterPro" id="IPR024097">
    <property type="entry name" value="bHLH_ZIP_TF"/>
</dbReference>
<evidence type="ECO:0000256" key="2">
    <source>
        <dbReference type="ARBA" id="ARBA00023242"/>
    </source>
</evidence>
<dbReference type="PANTHER" id="PTHR12565">
    <property type="entry name" value="STEROL REGULATORY ELEMENT-BINDING PROTEIN"/>
    <property type="match status" value="1"/>
</dbReference>
<dbReference type="AlphaFoldDB" id="A0AAP0BWI1"/>
<evidence type="ECO:0000313" key="4">
    <source>
        <dbReference type="Proteomes" id="UP001418222"/>
    </source>
</evidence>
<comment type="subcellular location">
    <subcellularLocation>
        <location evidence="1">Nucleus</location>
    </subcellularLocation>
</comment>
<dbReference type="EMBL" id="JBBWWQ010000003">
    <property type="protein sequence ID" value="KAK8951531.1"/>
    <property type="molecule type" value="Genomic_DNA"/>
</dbReference>
<proteinExistence type="predicted"/>
<evidence type="ECO:0000256" key="1">
    <source>
        <dbReference type="ARBA" id="ARBA00004123"/>
    </source>
</evidence>
<gene>
    <name evidence="3" type="primary">BHLH74</name>
    <name evidence="3" type="ORF">KSP39_PZI003725</name>
</gene>
<accession>A0AAP0BWI1</accession>
<keyword evidence="4" id="KW-1185">Reference proteome</keyword>
<organism evidence="3 4">
    <name type="scientific">Platanthera zijinensis</name>
    <dbReference type="NCBI Taxonomy" id="2320716"/>
    <lineage>
        <taxon>Eukaryota</taxon>
        <taxon>Viridiplantae</taxon>
        <taxon>Streptophyta</taxon>
        <taxon>Embryophyta</taxon>
        <taxon>Tracheophyta</taxon>
        <taxon>Spermatophyta</taxon>
        <taxon>Magnoliopsida</taxon>
        <taxon>Liliopsida</taxon>
        <taxon>Asparagales</taxon>
        <taxon>Orchidaceae</taxon>
        <taxon>Orchidoideae</taxon>
        <taxon>Orchideae</taxon>
        <taxon>Orchidinae</taxon>
        <taxon>Platanthera</taxon>
    </lineage>
</organism>
<comment type="caution">
    <text evidence="3">The sequence shown here is derived from an EMBL/GenBank/DDBJ whole genome shotgun (WGS) entry which is preliminary data.</text>
</comment>
<sequence>MIVRRKAANVALASWINSNAFASFIKLHCDCFVYVPSGLKRENQSENEAASRSSARFLFNGGSVSQITEKALMLDEIVNYVQSLQQQVEAFLKLDGCAALSEHFHPLLSVSFTM</sequence>